<evidence type="ECO:0000259" key="6">
    <source>
        <dbReference type="SMART" id="SM00385"/>
    </source>
</evidence>
<dbReference type="STRING" id="12957.A0A158NX31"/>
<feature type="region of interest" description="Disordered" evidence="5">
    <location>
        <begin position="1"/>
        <end position="26"/>
    </location>
</feature>
<dbReference type="Gene3D" id="1.10.472.10">
    <property type="entry name" value="Cyclin-like"/>
    <property type="match status" value="2"/>
</dbReference>
<dbReference type="EMBL" id="ADTU01029112">
    <property type="status" value="NOT_ANNOTATED_CDS"/>
    <property type="molecule type" value="Genomic_DNA"/>
</dbReference>
<reference evidence="9" key="1">
    <citation type="journal article" date="2011" name="PLoS Genet.">
        <title>The genome sequence of the leaf-cutter ant Atta cephalotes reveals insights into its obligate symbiotic lifestyle.</title>
        <authorList>
            <person name="Suen G."/>
            <person name="Teiling C."/>
            <person name="Li L."/>
            <person name="Holt C."/>
            <person name="Abouheif E."/>
            <person name="Bornberg-Bauer E."/>
            <person name="Bouffard P."/>
            <person name="Caldera E.J."/>
            <person name="Cash E."/>
            <person name="Cavanaugh A."/>
            <person name="Denas O."/>
            <person name="Elhaik E."/>
            <person name="Fave M.J."/>
            <person name="Gadau J."/>
            <person name="Gibson J.D."/>
            <person name="Graur D."/>
            <person name="Grubbs K.J."/>
            <person name="Hagen D.E."/>
            <person name="Harkins T.T."/>
            <person name="Helmkampf M."/>
            <person name="Hu H."/>
            <person name="Johnson B.R."/>
            <person name="Kim J."/>
            <person name="Marsh S.E."/>
            <person name="Moeller J.A."/>
            <person name="Munoz-Torres M.C."/>
            <person name="Murphy M.C."/>
            <person name="Naughton M.C."/>
            <person name="Nigam S."/>
            <person name="Overson R."/>
            <person name="Rajakumar R."/>
            <person name="Reese J.T."/>
            <person name="Scott J.J."/>
            <person name="Smith C.R."/>
            <person name="Tao S."/>
            <person name="Tsutsui N.D."/>
            <person name="Viljakainen L."/>
            <person name="Wissler L."/>
            <person name="Yandell M.D."/>
            <person name="Zimmer F."/>
            <person name="Taylor J."/>
            <person name="Slater S.C."/>
            <person name="Clifton S.W."/>
            <person name="Warren W.C."/>
            <person name="Elsik C.G."/>
            <person name="Smith C.D."/>
            <person name="Weinstock G.M."/>
            <person name="Gerardo N.M."/>
            <person name="Currie C.R."/>
        </authorList>
    </citation>
    <scope>NUCLEOTIDE SEQUENCE [LARGE SCALE GENOMIC DNA]</scope>
</reference>
<evidence type="ECO:0000256" key="3">
    <source>
        <dbReference type="ARBA" id="ARBA00023306"/>
    </source>
</evidence>
<dbReference type="GO" id="GO:0051301">
    <property type="term" value="P:cell division"/>
    <property type="evidence" value="ECO:0007669"/>
    <property type="project" value="UniProtKB-KW"/>
</dbReference>
<evidence type="ECO:0000313" key="9">
    <source>
        <dbReference type="Proteomes" id="UP000005205"/>
    </source>
</evidence>
<dbReference type="OMA" id="VEPLMWE"/>
<dbReference type="InterPro" id="IPR039361">
    <property type="entry name" value="Cyclin"/>
</dbReference>
<reference evidence="8" key="2">
    <citation type="submission" date="2016-04" db="UniProtKB">
        <authorList>
            <consortium name="EnsemblMetazoa"/>
        </authorList>
    </citation>
    <scope>IDENTIFICATION</scope>
</reference>
<dbReference type="PANTHER" id="PTHR10177">
    <property type="entry name" value="CYCLINS"/>
    <property type="match status" value="1"/>
</dbReference>
<feature type="domain" description="Cyclin-like" evidence="6">
    <location>
        <begin position="100"/>
        <end position="184"/>
    </location>
</feature>
<organism evidence="8 9">
    <name type="scientific">Atta cephalotes</name>
    <name type="common">Leafcutter ant</name>
    <dbReference type="NCBI Taxonomy" id="12957"/>
    <lineage>
        <taxon>Eukaryota</taxon>
        <taxon>Metazoa</taxon>
        <taxon>Ecdysozoa</taxon>
        <taxon>Arthropoda</taxon>
        <taxon>Hexapoda</taxon>
        <taxon>Insecta</taxon>
        <taxon>Pterygota</taxon>
        <taxon>Neoptera</taxon>
        <taxon>Endopterygota</taxon>
        <taxon>Hymenoptera</taxon>
        <taxon>Apocrita</taxon>
        <taxon>Aculeata</taxon>
        <taxon>Formicoidea</taxon>
        <taxon>Formicidae</taxon>
        <taxon>Myrmicinae</taxon>
        <taxon>Atta</taxon>
    </lineage>
</organism>
<protein>
    <submittedName>
        <fullName evidence="8">Uncharacterized protein</fullName>
    </submittedName>
</protein>
<dbReference type="InterPro" id="IPR046965">
    <property type="entry name" value="Cyclin_A/B-like"/>
</dbReference>
<dbReference type="InParanoid" id="A0A158NX31"/>
<dbReference type="SMART" id="SM00385">
    <property type="entry name" value="CYCLIN"/>
    <property type="match status" value="2"/>
</dbReference>
<gene>
    <name evidence="8" type="primary">105625366</name>
</gene>
<evidence type="ECO:0000256" key="5">
    <source>
        <dbReference type="SAM" id="MobiDB-lite"/>
    </source>
</evidence>
<comment type="similarity">
    <text evidence="4">Belongs to the cyclin family.</text>
</comment>
<name>A0A158NX31_ATTCE</name>
<dbReference type="InterPro" id="IPR036915">
    <property type="entry name" value="Cyclin-like_sf"/>
</dbReference>
<dbReference type="Proteomes" id="UP000005205">
    <property type="component" value="Unassembled WGS sequence"/>
</dbReference>
<proteinExistence type="inferred from homology"/>
<dbReference type="FunCoup" id="A0A158NX31">
    <property type="interactions" value="87"/>
</dbReference>
<dbReference type="SUPFAM" id="SSF47954">
    <property type="entry name" value="Cyclin-like"/>
    <property type="match status" value="2"/>
</dbReference>
<dbReference type="OrthoDB" id="5590282at2759"/>
<keyword evidence="9" id="KW-1185">Reference proteome</keyword>
<dbReference type="KEGG" id="acep:105625366"/>
<dbReference type="GO" id="GO:0016538">
    <property type="term" value="F:cyclin-dependent protein serine/threonine kinase regulator activity"/>
    <property type="evidence" value="ECO:0007669"/>
    <property type="project" value="InterPro"/>
</dbReference>
<dbReference type="GO" id="GO:0044772">
    <property type="term" value="P:mitotic cell cycle phase transition"/>
    <property type="evidence" value="ECO:0007669"/>
    <property type="project" value="InterPro"/>
</dbReference>
<sequence length="298" mass="34777">VDEKTNDKPTSIAEEREPTSPTKENEVSATTLLIAVPVRELPEGVQWDFDVENWLDPYQISHYAMDIFEYLKEREHLFPISDYMDRQVCLSQWMRALLVDWMVEVQESFELNHETLYLAVKLVDLYLTKMTVGKETLQLLGAASLFIASKFDERIPPMVEDFLYICDGAYTQRELIKMEMNVLKVVNFDLGVPLSYRFLRRYARCAKVSMPTLTLARYILEHSLMDYTMIRFSDSKMAAAALLLALLMKDLGGWNPTLEYYSGYKLDDIRDICNLLNQSLHRKHKETLKTVRSKYSHK</sequence>
<feature type="domain" description="Cyclin-like" evidence="6">
    <location>
        <begin position="197"/>
        <end position="278"/>
    </location>
</feature>
<keyword evidence="2 4" id="KW-0195">Cyclin</keyword>
<evidence type="ECO:0000256" key="2">
    <source>
        <dbReference type="ARBA" id="ARBA00023127"/>
    </source>
</evidence>
<keyword evidence="1" id="KW-0132">Cell division</keyword>
<dbReference type="InterPro" id="IPR004367">
    <property type="entry name" value="Cyclin_C-dom"/>
</dbReference>
<dbReference type="InterPro" id="IPR013763">
    <property type="entry name" value="Cyclin-like_dom"/>
</dbReference>
<dbReference type="InterPro" id="IPR006671">
    <property type="entry name" value="Cyclin_N"/>
</dbReference>
<dbReference type="CDD" id="cd20508">
    <property type="entry name" value="CYCLIN_CCNB3_rpt1"/>
    <property type="match status" value="1"/>
</dbReference>
<dbReference type="EnsemblMetazoa" id="XM_012206699.1">
    <property type="protein sequence ID" value="XP_012062089.1"/>
    <property type="gene ID" value="LOC105625366"/>
</dbReference>
<dbReference type="Pfam" id="PF02984">
    <property type="entry name" value="Cyclin_C"/>
    <property type="match status" value="1"/>
</dbReference>
<accession>A0A158NX31</accession>
<dbReference type="eggNOG" id="KOG0653">
    <property type="taxonomic scope" value="Eukaryota"/>
</dbReference>
<dbReference type="SMART" id="SM01332">
    <property type="entry name" value="Cyclin_C"/>
    <property type="match status" value="1"/>
</dbReference>
<dbReference type="PIRSF" id="PIRSF001771">
    <property type="entry name" value="Cyclin_A_B_D_E"/>
    <property type="match status" value="1"/>
</dbReference>
<dbReference type="GO" id="GO:0005634">
    <property type="term" value="C:nucleus"/>
    <property type="evidence" value="ECO:0007669"/>
    <property type="project" value="UniProtKB-ARBA"/>
</dbReference>
<evidence type="ECO:0000256" key="1">
    <source>
        <dbReference type="ARBA" id="ARBA00022618"/>
    </source>
</evidence>
<evidence type="ECO:0000313" key="8">
    <source>
        <dbReference type="EnsemblMetazoa" id="XP_012062089.1"/>
    </source>
</evidence>
<evidence type="ECO:0000256" key="4">
    <source>
        <dbReference type="RuleBase" id="RU000383"/>
    </source>
</evidence>
<dbReference type="Pfam" id="PF00134">
    <property type="entry name" value="Cyclin_N"/>
    <property type="match status" value="1"/>
</dbReference>
<dbReference type="FunFam" id="1.10.472.10:FF:000001">
    <property type="entry name" value="G2/mitotic-specific cyclin"/>
    <property type="match status" value="1"/>
</dbReference>
<feature type="domain" description="Cyclin C-terminal" evidence="7">
    <location>
        <begin position="193"/>
        <end position="298"/>
    </location>
</feature>
<keyword evidence="3" id="KW-0131">Cell cycle</keyword>
<evidence type="ECO:0000259" key="7">
    <source>
        <dbReference type="SMART" id="SM01332"/>
    </source>
</evidence>
<dbReference type="AlphaFoldDB" id="A0A158NX31"/>